<dbReference type="InterPro" id="IPR036850">
    <property type="entry name" value="NDK-like_dom_sf"/>
</dbReference>
<comment type="similarity">
    <text evidence="4 8 9">Belongs to the NDK family.</text>
</comment>
<proteinExistence type="inferred from homology"/>
<evidence type="ECO:0000256" key="7">
    <source>
        <dbReference type="ARBA" id="ARBA00022777"/>
    </source>
</evidence>
<evidence type="ECO:0000259" key="10">
    <source>
        <dbReference type="SMART" id="SM00562"/>
    </source>
</evidence>
<comment type="caution">
    <text evidence="11">The sequence shown here is derived from an EMBL/GenBank/DDBJ whole genome shotgun (WGS) entry which is preliminary data.</text>
</comment>
<dbReference type="EC" id="2.7.4.6" evidence="5"/>
<evidence type="ECO:0000256" key="5">
    <source>
        <dbReference type="ARBA" id="ARBA00012966"/>
    </source>
</evidence>
<protein>
    <recommendedName>
        <fullName evidence="5">nucleoside-diphosphate kinase</fullName>
        <ecNumber evidence="5">2.7.4.6</ecNumber>
    </recommendedName>
</protein>
<keyword evidence="12" id="KW-1185">Reference proteome</keyword>
<dbReference type="EMBL" id="JALJOU010000011">
    <property type="protein sequence ID" value="KAK9841021.1"/>
    <property type="molecule type" value="Genomic_DNA"/>
</dbReference>
<dbReference type="PROSITE" id="PS51374">
    <property type="entry name" value="NDPK_LIKE"/>
    <property type="match status" value="1"/>
</dbReference>
<sequence>MVWEGMGVVKSARKLIGATNPLEAEPGTIRGDLSMQTGRNVVHGSSSPEDGERETGLWFDGEGLVEWSPTLLPWLQE</sequence>
<gene>
    <name evidence="11" type="ORF">WJX81_006198</name>
</gene>
<comment type="catalytic activity">
    <reaction evidence="1">
        <text>a 2'-deoxyribonucleoside 5'-diphosphate + ATP = a 2'-deoxyribonucleoside 5'-triphosphate + ADP</text>
        <dbReference type="Rhea" id="RHEA:44640"/>
        <dbReference type="ChEBI" id="CHEBI:30616"/>
        <dbReference type="ChEBI" id="CHEBI:61560"/>
        <dbReference type="ChEBI" id="CHEBI:73316"/>
        <dbReference type="ChEBI" id="CHEBI:456216"/>
        <dbReference type="EC" id="2.7.4.6"/>
    </reaction>
</comment>
<evidence type="ECO:0000256" key="2">
    <source>
        <dbReference type="ARBA" id="ARBA00000937"/>
    </source>
</evidence>
<evidence type="ECO:0000256" key="9">
    <source>
        <dbReference type="RuleBase" id="RU004011"/>
    </source>
</evidence>
<comment type="cofactor">
    <cofactor evidence="3">
        <name>Mg(2+)</name>
        <dbReference type="ChEBI" id="CHEBI:18420"/>
    </cofactor>
</comment>
<evidence type="ECO:0000256" key="8">
    <source>
        <dbReference type="PROSITE-ProRule" id="PRU00706"/>
    </source>
</evidence>
<organism evidence="11 12">
    <name type="scientific">Elliptochloris bilobata</name>
    <dbReference type="NCBI Taxonomy" id="381761"/>
    <lineage>
        <taxon>Eukaryota</taxon>
        <taxon>Viridiplantae</taxon>
        <taxon>Chlorophyta</taxon>
        <taxon>core chlorophytes</taxon>
        <taxon>Trebouxiophyceae</taxon>
        <taxon>Trebouxiophyceae incertae sedis</taxon>
        <taxon>Elliptochloris clade</taxon>
        <taxon>Elliptochloris</taxon>
    </lineage>
</organism>
<comment type="caution">
    <text evidence="8">Lacks conserved residue(s) required for the propagation of feature annotation.</text>
</comment>
<comment type="catalytic activity">
    <reaction evidence="2">
        <text>a ribonucleoside 5'-diphosphate + ATP = a ribonucleoside 5'-triphosphate + ADP</text>
        <dbReference type="Rhea" id="RHEA:18113"/>
        <dbReference type="ChEBI" id="CHEBI:30616"/>
        <dbReference type="ChEBI" id="CHEBI:57930"/>
        <dbReference type="ChEBI" id="CHEBI:61557"/>
        <dbReference type="ChEBI" id="CHEBI:456216"/>
        <dbReference type="EC" id="2.7.4.6"/>
    </reaction>
</comment>
<dbReference type="Pfam" id="PF00334">
    <property type="entry name" value="NDK"/>
    <property type="match status" value="1"/>
</dbReference>
<evidence type="ECO:0000256" key="4">
    <source>
        <dbReference type="ARBA" id="ARBA00008142"/>
    </source>
</evidence>
<accession>A0AAW1S4P7</accession>
<reference evidence="11 12" key="1">
    <citation type="journal article" date="2024" name="Nat. Commun.">
        <title>Phylogenomics reveals the evolutionary origins of lichenization in chlorophyte algae.</title>
        <authorList>
            <person name="Puginier C."/>
            <person name="Libourel C."/>
            <person name="Otte J."/>
            <person name="Skaloud P."/>
            <person name="Haon M."/>
            <person name="Grisel S."/>
            <person name="Petersen M."/>
            <person name="Berrin J.G."/>
            <person name="Delaux P.M."/>
            <person name="Dal Grande F."/>
            <person name="Keller J."/>
        </authorList>
    </citation>
    <scope>NUCLEOTIDE SEQUENCE [LARGE SCALE GENOMIC DNA]</scope>
    <source>
        <strain evidence="11 12">SAG 245.80</strain>
    </source>
</reference>
<evidence type="ECO:0000256" key="1">
    <source>
        <dbReference type="ARBA" id="ARBA00000082"/>
    </source>
</evidence>
<dbReference type="Proteomes" id="UP001445335">
    <property type="component" value="Unassembled WGS sequence"/>
</dbReference>
<dbReference type="InterPro" id="IPR001564">
    <property type="entry name" value="Nucleoside_diP_kinase"/>
</dbReference>
<dbReference type="InterPro" id="IPR034907">
    <property type="entry name" value="NDK-like_dom"/>
</dbReference>
<dbReference type="GO" id="GO:0006228">
    <property type="term" value="P:UTP biosynthetic process"/>
    <property type="evidence" value="ECO:0007669"/>
    <property type="project" value="InterPro"/>
</dbReference>
<evidence type="ECO:0000256" key="3">
    <source>
        <dbReference type="ARBA" id="ARBA00001946"/>
    </source>
</evidence>
<dbReference type="PANTHER" id="PTHR11349">
    <property type="entry name" value="NUCLEOSIDE DIPHOSPHATE KINASE"/>
    <property type="match status" value="1"/>
</dbReference>
<keyword evidence="7" id="KW-0418">Kinase</keyword>
<keyword evidence="6" id="KW-0808">Transferase</keyword>
<dbReference type="PRINTS" id="PR01243">
    <property type="entry name" value="NUCDPKINASE"/>
</dbReference>
<evidence type="ECO:0000313" key="11">
    <source>
        <dbReference type="EMBL" id="KAK9841021.1"/>
    </source>
</evidence>
<name>A0AAW1S4P7_9CHLO</name>
<evidence type="ECO:0000256" key="6">
    <source>
        <dbReference type="ARBA" id="ARBA00022679"/>
    </source>
</evidence>
<dbReference type="GO" id="GO:0006241">
    <property type="term" value="P:CTP biosynthetic process"/>
    <property type="evidence" value="ECO:0007669"/>
    <property type="project" value="InterPro"/>
</dbReference>
<evidence type="ECO:0000313" key="12">
    <source>
        <dbReference type="Proteomes" id="UP001445335"/>
    </source>
</evidence>
<dbReference type="AlphaFoldDB" id="A0AAW1S4P7"/>
<dbReference type="Gene3D" id="3.30.70.141">
    <property type="entry name" value="Nucleoside diphosphate kinase-like domain"/>
    <property type="match status" value="1"/>
</dbReference>
<feature type="domain" description="Nucleoside diphosphate kinase-like" evidence="10">
    <location>
        <begin position="1"/>
        <end position="66"/>
    </location>
</feature>
<dbReference type="SUPFAM" id="SSF54919">
    <property type="entry name" value="Nucleoside diphosphate kinase, NDK"/>
    <property type="match status" value="1"/>
</dbReference>
<dbReference type="GO" id="GO:0006183">
    <property type="term" value="P:GTP biosynthetic process"/>
    <property type="evidence" value="ECO:0007669"/>
    <property type="project" value="InterPro"/>
</dbReference>
<dbReference type="GO" id="GO:0004550">
    <property type="term" value="F:nucleoside diphosphate kinase activity"/>
    <property type="evidence" value="ECO:0007669"/>
    <property type="project" value="UniProtKB-EC"/>
</dbReference>
<dbReference type="SMART" id="SM00562">
    <property type="entry name" value="NDK"/>
    <property type="match status" value="1"/>
</dbReference>